<gene>
    <name evidence="5" type="primary">modA</name>
    <name evidence="5" type="ORF">ACFSW6_10805</name>
</gene>
<accession>A0ABW5ULY8</accession>
<sequence length="267" mass="28442">MHQTAAASFRSSRLSFPLARHAAVAAAAAMGLWAAQARAAEVSVAVAANFTAPMKKIAAEFEKDTGHKAELSFGATGKFYAQIANGAPFGILLAADDTTPEKIAREGKGLAASRFTYAIGTLVLWSPRAGYVDDKGEVLRSGDYRHIAIANPKLAPYGTAAMEVLNKLGLAAQVQPKVVMGENIAQTYQFAATGNAQLGFVALSQVMENGRIREGSAWQVPASMHEPIRQDAIVLNPAKDNEAAAALMKYLRSDKAHEIIRSYGYSF</sequence>
<dbReference type="InterPro" id="IPR005950">
    <property type="entry name" value="ModA"/>
</dbReference>
<dbReference type="RefSeq" id="WP_066477266.1">
    <property type="nucleotide sequence ID" value="NZ_BCNT01000007.1"/>
</dbReference>
<evidence type="ECO:0000256" key="2">
    <source>
        <dbReference type="ARBA" id="ARBA00022723"/>
    </source>
</evidence>
<dbReference type="PANTHER" id="PTHR30632">
    <property type="entry name" value="MOLYBDATE-BINDING PERIPLASMIC PROTEIN"/>
    <property type="match status" value="1"/>
</dbReference>
<comment type="similarity">
    <text evidence="1">Belongs to the bacterial solute-binding protein ModA family.</text>
</comment>
<dbReference type="InterPro" id="IPR050682">
    <property type="entry name" value="ModA/WtpA"/>
</dbReference>
<dbReference type="Pfam" id="PF13531">
    <property type="entry name" value="SBP_bac_11"/>
    <property type="match status" value="1"/>
</dbReference>
<dbReference type="NCBIfam" id="TIGR01256">
    <property type="entry name" value="modA"/>
    <property type="match status" value="1"/>
</dbReference>
<evidence type="ECO:0000256" key="1">
    <source>
        <dbReference type="ARBA" id="ARBA00009175"/>
    </source>
</evidence>
<dbReference type="InterPro" id="IPR044084">
    <property type="entry name" value="AvModA-like_subst-bd"/>
</dbReference>
<protein>
    <submittedName>
        <fullName evidence="5">Molybdate ABC transporter substrate-binding protein</fullName>
    </submittedName>
</protein>
<reference evidence="6" key="1">
    <citation type="journal article" date="2019" name="Int. J. Syst. Evol. Microbiol.">
        <title>The Global Catalogue of Microorganisms (GCM) 10K type strain sequencing project: providing services to taxonomists for standard genome sequencing and annotation.</title>
        <authorList>
            <consortium name="The Broad Institute Genomics Platform"/>
            <consortium name="The Broad Institute Genome Sequencing Center for Infectious Disease"/>
            <person name="Wu L."/>
            <person name="Ma J."/>
        </authorList>
    </citation>
    <scope>NUCLEOTIDE SEQUENCE [LARGE SCALE GENOMIC DNA]</scope>
    <source>
        <strain evidence="6">TISTR 1906</strain>
    </source>
</reference>
<comment type="caution">
    <text evidence="5">The sequence shown here is derived from an EMBL/GenBank/DDBJ whole genome shotgun (WGS) entry which is preliminary data.</text>
</comment>
<dbReference type="EMBL" id="JBHUMV010000004">
    <property type="protein sequence ID" value="MFD2754576.1"/>
    <property type="molecule type" value="Genomic_DNA"/>
</dbReference>
<evidence type="ECO:0000256" key="4">
    <source>
        <dbReference type="SAM" id="SignalP"/>
    </source>
</evidence>
<keyword evidence="6" id="KW-1185">Reference proteome</keyword>
<name>A0ABW5ULY8_9BURK</name>
<dbReference type="Proteomes" id="UP001597463">
    <property type="component" value="Unassembled WGS sequence"/>
</dbReference>
<evidence type="ECO:0000313" key="6">
    <source>
        <dbReference type="Proteomes" id="UP001597463"/>
    </source>
</evidence>
<feature type="chain" id="PRO_5047423642" evidence="4">
    <location>
        <begin position="40"/>
        <end position="267"/>
    </location>
</feature>
<organism evidence="5 6">
    <name type="scientific">Comamonas terrae</name>
    <dbReference type="NCBI Taxonomy" id="673548"/>
    <lineage>
        <taxon>Bacteria</taxon>
        <taxon>Pseudomonadati</taxon>
        <taxon>Pseudomonadota</taxon>
        <taxon>Betaproteobacteria</taxon>
        <taxon>Burkholderiales</taxon>
        <taxon>Comamonadaceae</taxon>
        <taxon>Comamonas</taxon>
    </lineage>
</organism>
<dbReference type="CDD" id="cd13539">
    <property type="entry name" value="PBP2_AvModA"/>
    <property type="match status" value="1"/>
</dbReference>
<feature type="signal peptide" evidence="4">
    <location>
        <begin position="1"/>
        <end position="39"/>
    </location>
</feature>
<keyword evidence="3 4" id="KW-0732">Signal</keyword>
<proteinExistence type="inferred from homology"/>
<dbReference type="PIRSF" id="PIRSF004846">
    <property type="entry name" value="ModA"/>
    <property type="match status" value="1"/>
</dbReference>
<dbReference type="Gene3D" id="3.40.190.10">
    <property type="entry name" value="Periplasmic binding protein-like II"/>
    <property type="match status" value="2"/>
</dbReference>
<evidence type="ECO:0000313" key="5">
    <source>
        <dbReference type="EMBL" id="MFD2754576.1"/>
    </source>
</evidence>
<keyword evidence="2" id="KW-0479">Metal-binding</keyword>
<dbReference type="PANTHER" id="PTHR30632:SF14">
    <property type="entry name" value="TUNGSTATE_MOLYBDATE_CHROMATE-BINDING PROTEIN MODA"/>
    <property type="match status" value="1"/>
</dbReference>
<dbReference type="SUPFAM" id="SSF53850">
    <property type="entry name" value="Periplasmic binding protein-like II"/>
    <property type="match status" value="1"/>
</dbReference>
<evidence type="ECO:0000256" key="3">
    <source>
        <dbReference type="ARBA" id="ARBA00022729"/>
    </source>
</evidence>